<evidence type="ECO:0000313" key="6">
    <source>
        <dbReference type="Proteomes" id="UP000226442"/>
    </source>
</evidence>
<keyword evidence="2" id="KW-0731">Sigma factor</keyword>
<gene>
    <name evidence="5" type="ORF">CP500_003250</name>
</gene>
<reference evidence="5" key="1">
    <citation type="submission" date="2017-10" db="EMBL/GenBank/DDBJ databases">
        <title>Draft genome sequence of the planktic cyanobacteria Tychonema bourrellyi isolated from alpine lentic freshwater.</title>
        <authorList>
            <person name="Tett A."/>
            <person name="Armanini F."/>
            <person name="Asnicar F."/>
            <person name="Boscaini A."/>
            <person name="Pasolli E."/>
            <person name="Zolfo M."/>
            <person name="Donati C."/>
            <person name="Salmaso N."/>
            <person name="Segata N."/>
        </authorList>
    </citation>
    <scope>NUCLEOTIDE SEQUENCE</scope>
    <source>
        <strain evidence="5">FEM_GT703</strain>
    </source>
</reference>
<dbReference type="NCBIfam" id="TIGR02937">
    <property type="entry name" value="sigma70-ECF"/>
    <property type="match status" value="1"/>
</dbReference>
<dbReference type="AlphaFoldDB" id="A0A2G4F5R9"/>
<keyword evidence="4" id="KW-0804">Transcription</keyword>
<dbReference type="GO" id="GO:0003677">
    <property type="term" value="F:DNA binding"/>
    <property type="evidence" value="ECO:0007669"/>
    <property type="project" value="UniProtKB-KW"/>
</dbReference>
<dbReference type="Gene3D" id="1.20.140.160">
    <property type="match status" value="1"/>
</dbReference>
<dbReference type="GO" id="GO:0016987">
    <property type="term" value="F:sigma factor activity"/>
    <property type="evidence" value="ECO:0007669"/>
    <property type="project" value="UniProtKB-KW"/>
</dbReference>
<dbReference type="PANTHER" id="PTHR30385">
    <property type="entry name" value="SIGMA FACTOR F FLAGELLAR"/>
    <property type="match status" value="1"/>
</dbReference>
<dbReference type="InterPro" id="IPR014284">
    <property type="entry name" value="RNA_pol_sigma-70_dom"/>
</dbReference>
<evidence type="ECO:0000256" key="1">
    <source>
        <dbReference type="ARBA" id="ARBA00023015"/>
    </source>
</evidence>
<protein>
    <submittedName>
        <fullName evidence="5">Sigma-70 family RNA polymerase sigma factor</fullName>
    </submittedName>
</protein>
<organism evidence="5 6">
    <name type="scientific">Tychonema bourrellyi FEM_GT703</name>
    <dbReference type="NCBI Taxonomy" id="2040638"/>
    <lineage>
        <taxon>Bacteria</taxon>
        <taxon>Bacillati</taxon>
        <taxon>Cyanobacteriota</taxon>
        <taxon>Cyanophyceae</taxon>
        <taxon>Oscillatoriophycideae</taxon>
        <taxon>Oscillatoriales</taxon>
        <taxon>Microcoleaceae</taxon>
        <taxon>Tychonema</taxon>
    </lineage>
</organism>
<dbReference type="PANTHER" id="PTHR30385:SF7">
    <property type="entry name" value="RNA POLYMERASE SIGMA FACTOR FLIA"/>
    <property type="match status" value="1"/>
</dbReference>
<dbReference type="SUPFAM" id="SSF88659">
    <property type="entry name" value="Sigma3 and sigma4 domains of RNA polymerase sigma factors"/>
    <property type="match status" value="2"/>
</dbReference>
<evidence type="ECO:0000313" key="5">
    <source>
        <dbReference type="EMBL" id="PHX56827.1"/>
    </source>
</evidence>
<accession>A0A2G4F5R9</accession>
<dbReference type="GO" id="GO:0006352">
    <property type="term" value="P:DNA-templated transcription initiation"/>
    <property type="evidence" value="ECO:0007669"/>
    <property type="project" value="InterPro"/>
</dbReference>
<keyword evidence="3" id="KW-0238">DNA-binding</keyword>
<name>A0A2G4F5R9_9CYAN</name>
<keyword evidence="6" id="KW-1185">Reference proteome</keyword>
<sequence>MSKSSNQENIPTLPKRLNNSDIFCTYLTLNTDNSRKYFQWNNALHLNRNFELYARNNEVFAQFCSQPNGITNILEFWKTIAIDASPILQEWERQNSKQLALHHLMSYLETSCYYATKKVSSISKISSWEDYLSSARIFIHNSDNLVKLLKSYDDSQALLDTYIQGILIKEIQNQQNIGKFSPWRMLGKTSEKLLREALQRSGHKEPYISQYIFARKHFQPVYNFNKVRNPLLRKSGDKWLEPDSEDFQAAANCYNAEKFLSSAPHEVSAGSNISTEQMQAWMKICISSIQEYDQIKQDSERCLDDSQPEDINFEAEESDSESNSQFEETQSAFHKELDRFKPDQHQILLLYYGANLKQKQLKIKLGVSQSAICRRLLTIKNQLLKTLIQKSQPHEWVRNYVVEWLHKDFCAPRHSDLIEAALVQATKELGSEEQQILFLRYGEKVNEQNIATHFGISLFEVNAIIAVSQHKLQAHLIKELPHWEKECVEEWLKSFYHSKISAACRTLNLSLEMDDSHQIIDKIVEECLQNLIVTEKGE</sequence>
<keyword evidence="1" id="KW-0805">Transcription regulation</keyword>
<dbReference type="InterPro" id="IPR013324">
    <property type="entry name" value="RNA_pol_sigma_r3/r4-like"/>
</dbReference>
<dbReference type="OrthoDB" id="474800at2"/>
<dbReference type="EMBL" id="NXIB02000011">
    <property type="protein sequence ID" value="PHX56827.1"/>
    <property type="molecule type" value="Genomic_DNA"/>
</dbReference>
<proteinExistence type="predicted"/>
<evidence type="ECO:0000256" key="4">
    <source>
        <dbReference type="ARBA" id="ARBA00023163"/>
    </source>
</evidence>
<dbReference type="RefSeq" id="WP_096829587.1">
    <property type="nucleotide sequence ID" value="NZ_NXIB02000011.1"/>
</dbReference>
<evidence type="ECO:0000256" key="3">
    <source>
        <dbReference type="ARBA" id="ARBA00023125"/>
    </source>
</evidence>
<evidence type="ECO:0000256" key="2">
    <source>
        <dbReference type="ARBA" id="ARBA00023082"/>
    </source>
</evidence>
<comment type="caution">
    <text evidence="5">The sequence shown here is derived from an EMBL/GenBank/DDBJ whole genome shotgun (WGS) entry which is preliminary data.</text>
</comment>
<dbReference type="Proteomes" id="UP000226442">
    <property type="component" value="Unassembled WGS sequence"/>
</dbReference>